<name>A0ABM8AJZ6_9DEIO</name>
<dbReference type="RefSeq" id="WP_264778503.1">
    <property type="nucleotide sequence ID" value="NZ_AP026562.1"/>
</dbReference>
<protein>
    <recommendedName>
        <fullName evidence="4">Glycosyltransferase 2-like domain-containing protein</fullName>
    </recommendedName>
</protein>
<geneLocation type="plasmid" evidence="5 6">
    <name>pDAETH-2</name>
</geneLocation>
<organism evidence="5 6">
    <name type="scientific">Deinococcus aetherius</name>
    <dbReference type="NCBI Taxonomy" id="200252"/>
    <lineage>
        <taxon>Bacteria</taxon>
        <taxon>Thermotogati</taxon>
        <taxon>Deinococcota</taxon>
        <taxon>Deinococci</taxon>
        <taxon>Deinococcales</taxon>
        <taxon>Deinococcaceae</taxon>
        <taxon>Deinococcus</taxon>
    </lineage>
</organism>
<feature type="domain" description="Glycosyltransferase 2-like" evidence="4">
    <location>
        <begin position="6"/>
        <end position="169"/>
    </location>
</feature>
<evidence type="ECO:0000256" key="2">
    <source>
        <dbReference type="ARBA" id="ARBA00022676"/>
    </source>
</evidence>
<sequence>MRYVAVCVCTFRRPSMLVKLLKGLLELNAPASARVTFLVVDNDPSASAKDVCVEYSKHLPLRYVHEPQPGLAQARNRAIQEIDADVEYIAFIDDDEVPESQWLHVLLETQRIFNADAVAGPVIAIIPQEDQAVQAIAPFFSRKRHTTGTVIKAFGAGNVLLRREVFQKVGLFDERYSRTGGEDTDFSTRCYLAGLKMIWADEAVIHEHMNNDRLTLRWLLRRAFRSGSIIARVERDLLPIFPAMPRRLANATSRITISSALLPAATIIDAALGTRYTTHALFSLARGAGMITGLLGARPLGYGVTK</sequence>
<dbReference type="InterPro" id="IPR029044">
    <property type="entry name" value="Nucleotide-diphossugar_trans"/>
</dbReference>
<dbReference type="PANTHER" id="PTHR43179">
    <property type="entry name" value="RHAMNOSYLTRANSFERASE WBBL"/>
    <property type="match status" value="1"/>
</dbReference>
<evidence type="ECO:0000313" key="6">
    <source>
        <dbReference type="Proteomes" id="UP001064971"/>
    </source>
</evidence>
<dbReference type="Pfam" id="PF00535">
    <property type="entry name" value="Glycos_transf_2"/>
    <property type="match status" value="1"/>
</dbReference>
<dbReference type="SUPFAM" id="SSF53448">
    <property type="entry name" value="Nucleotide-diphospho-sugar transferases"/>
    <property type="match status" value="1"/>
</dbReference>
<dbReference type="Gene3D" id="3.90.550.10">
    <property type="entry name" value="Spore Coat Polysaccharide Biosynthesis Protein SpsA, Chain A"/>
    <property type="match status" value="1"/>
</dbReference>
<dbReference type="Proteomes" id="UP001064971">
    <property type="component" value="Plasmid pDAETH-2"/>
</dbReference>
<dbReference type="PANTHER" id="PTHR43179:SF12">
    <property type="entry name" value="GALACTOFURANOSYLTRANSFERASE GLFT2"/>
    <property type="match status" value="1"/>
</dbReference>
<keyword evidence="5" id="KW-0614">Plasmid</keyword>
<keyword evidence="6" id="KW-1185">Reference proteome</keyword>
<reference evidence="5" key="1">
    <citation type="submission" date="2022-07" db="EMBL/GenBank/DDBJ databases">
        <title>Complete Genome Sequence of the Radioresistant Bacterium Deinococcus aetherius ST0316, Isolated from the Air Dust collected in Lower Stratosphere above Japan.</title>
        <authorList>
            <person name="Satoh K."/>
            <person name="Hagiwara K."/>
            <person name="Katsumata K."/>
            <person name="Kubo A."/>
            <person name="Yokobori S."/>
            <person name="Yamagishi A."/>
            <person name="Oono Y."/>
            <person name="Narumi I."/>
        </authorList>
    </citation>
    <scope>NUCLEOTIDE SEQUENCE</scope>
    <source>
        <strain evidence="5">ST0316</strain>
        <plasmid evidence="5">pDAETH-2</plasmid>
    </source>
</reference>
<accession>A0ABM8AJZ6</accession>
<keyword evidence="3" id="KW-0808">Transferase</keyword>
<keyword evidence="2" id="KW-0328">Glycosyltransferase</keyword>
<gene>
    <name evidence="5" type="ORF">DAETH_41160</name>
</gene>
<evidence type="ECO:0000256" key="3">
    <source>
        <dbReference type="ARBA" id="ARBA00022679"/>
    </source>
</evidence>
<evidence type="ECO:0000259" key="4">
    <source>
        <dbReference type="Pfam" id="PF00535"/>
    </source>
</evidence>
<evidence type="ECO:0000256" key="1">
    <source>
        <dbReference type="ARBA" id="ARBA00006739"/>
    </source>
</evidence>
<comment type="similarity">
    <text evidence="1">Belongs to the glycosyltransferase 2 family.</text>
</comment>
<proteinExistence type="inferred from homology"/>
<dbReference type="EMBL" id="AP026562">
    <property type="protein sequence ID" value="BDP44147.1"/>
    <property type="molecule type" value="Genomic_DNA"/>
</dbReference>
<dbReference type="InterPro" id="IPR001173">
    <property type="entry name" value="Glyco_trans_2-like"/>
</dbReference>
<evidence type="ECO:0000313" key="5">
    <source>
        <dbReference type="EMBL" id="BDP44147.1"/>
    </source>
</evidence>